<dbReference type="InterPro" id="IPR009318">
    <property type="entry name" value="Gustatory_rcpt"/>
</dbReference>
<evidence type="ECO:0000256" key="4">
    <source>
        <dbReference type="ARBA" id="ARBA00022692"/>
    </source>
</evidence>
<evidence type="ECO:0000256" key="1">
    <source>
        <dbReference type="ARBA" id="ARBA00004651"/>
    </source>
</evidence>
<evidence type="ECO:0000313" key="10">
    <source>
        <dbReference type="Proteomes" id="UP000708208"/>
    </source>
</evidence>
<keyword evidence="3" id="KW-1003">Cell membrane</keyword>
<evidence type="ECO:0000313" key="9">
    <source>
        <dbReference type="EMBL" id="CAG7670356.1"/>
    </source>
</evidence>
<evidence type="ECO:0000256" key="8">
    <source>
        <dbReference type="SAM" id="Phobius"/>
    </source>
</evidence>
<sequence>MDIHFTKPDKRLFRDVNLIAGIVMASAILENAFWHAALSPIIEKAKATNNTMTAENSSPWKNNYGRAQIMWASFLPENFITASLMFLSNKLAFYSWNFMDLFIVVLARAMYFKFKALCLQAKSELLSTNASPDVGSWPQLAKDHQKLRAILENINGFLSPLIFLSYGMNIYWISIHMHYGFGYLETYGNEIIIVYKYWSLFHVIARAILVNVVAANVNYWAHHAVSIFSKCPEEFYVSQASAAIIRLYF</sequence>
<keyword evidence="5 8" id="KW-1133">Transmembrane helix</keyword>
<keyword evidence="7" id="KW-0675">Receptor</keyword>
<accession>A0A8J2J0L2</accession>
<dbReference type="GO" id="GO:0005886">
    <property type="term" value="C:plasma membrane"/>
    <property type="evidence" value="ECO:0007669"/>
    <property type="project" value="UniProtKB-SubCell"/>
</dbReference>
<feature type="transmembrane region" description="Helical" evidence="8">
    <location>
        <begin position="154"/>
        <end position="175"/>
    </location>
</feature>
<keyword evidence="4 8" id="KW-0812">Transmembrane</keyword>
<gene>
    <name evidence="9" type="ORF">AFUS01_LOCUS2028</name>
</gene>
<dbReference type="Proteomes" id="UP000708208">
    <property type="component" value="Unassembled WGS sequence"/>
</dbReference>
<dbReference type="PANTHER" id="PTHR21421">
    <property type="entry name" value="GUSTATORY RECEPTOR"/>
    <property type="match status" value="1"/>
</dbReference>
<dbReference type="GO" id="GO:0008527">
    <property type="term" value="F:taste receptor activity"/>
    <property type="evidence" value="ECO:0007669"/>
    <property type="project" value="InterPro"/>
</dbReference>
<organism evidence="9 10">
    <name type="scientific">Allacma fusca</name>
    <dbReference type="NCBI Taxonomy" id="39272"/>
    <lineage>
        <taxon>Eukaryota</taxon>
        <taxon>Metazoa</taxon>
        <taxon>Ecdysozoa</taxon>
        <taxon>Arthropoda</taxon>
        <taxon>Hexapoda</taxon>
        <taxon>Collembola</taxon>
        <taxon>Symphypleona</taxon>
        <taxon>Sminthuridae</taxon>
        <taxon>Allacma</taxon>
    </lineage>
</organism>
<protein>
    <submittedName>
        <fullName evidence="9">Uncharacterized protein</fullName>
    </submittedName>
</protein>
<evidence type="ECO:0000256" key="5">
    <source>
        <dbReference type="ARBA" id="ARBA00022989"/>
    </source>
</evidence>
<comment type="subcellular location">
    <subcellularLocation>
        <location evidence="1">Cell membrane</location>
        <topology evidence="1">Multi-pass membrane protein</topology>
    </subcellularLocation>
</comment>
<comment type="similarity">
    <text evidence="2">Belongs to the insect chemoreceptor superfamily. Gustatory receptor (GR) family. Gr5a subfamily.</text>
</comment>
<evidence type="ECO:0000256" key="7">
    <source>
        <dbReference type="ARBA" id="ARBA00023170"/>
    </source>
</evidence>
<feature type="transmembrane region" description="Helical" evidence="8">
    <location>
        <begin position="93"/>
        <end position="112"/>
    </location>
</feature>
<dbReference type="PANTHER" id="PTHR21421:SF29">
    <property type="entry name" value="GUSTATORY RECEPTOR 5A FOR TREHALOSE-RELATED"/>
    <property type="match status" value="1"/>
</dbReference>
<dbReference type="OrthoDB" id="5800391at2759"/>
<keyword evidence="10" id="KW-1185">Reference proteome</keyword>
<keyword evidence="6 8" id="KW-0472">Membrane</keyword>
<feature type="transmembrane region" description="Helical" evidence="8">
    <location>
        <begin position="12"/>
        <end position="29"/>
    </location>
</feature>
<evidence type="ECO:0000256" key="6">
    <source>
        <dbReference type="ARBA" id="ARBA00023136"/>
    </source>
</evidence>
<dbReference type="Pfam" id="PF06151">
    <property type="entry name" value="Trehalose_recp"/>
    <property type="match status" value="1"/>
</dbReference>
<dbReference type="GO" id="GO:0050916">
    <property type="term" value="P:sensory perception of sweet taste"/>
    <property type="evidence" value="ECO:0007669"/>
    <property type="project" value="UniProtKB-ARBA"/>
</dbReference>
<comment type="caution">
    <text evidence="9">The sequence shown here is derived from an EMBL/GenBank/DDBJ whole genome shotgun (WGS) entry which is preliminary data.</text>
</comment>
<evidence type="ECO:0000256" key="2">
    <source>
        <dbReference type="ARBA" id="ARBA00005327"/>
    </source>
</evidence>
<dbReference type="AlphaFoldDB" id="A0A8J2J0L2"/>
<dbReference type="EMBL" id="CAJVCH010011395">
    <property type="protein sequence ID" value="CAG7670356.1"/>
    <property type="molecule type" value="Genomic_DNA"/>
</dbReference>
<feature type="transmembrane region" description="Helical" evidence="8">
    <location>
        <begin position="195"/>
        <end position="220"/>
    </location>
</feature>
<reference evidence="9" key="1">
    <citation type="submission" date="2021-06" db="EMBL/GenBank/DDBJ databases">
        <authorList>
            <person name="Hodson N. C."/>
            <person name="Mongue J. A."/>
            <person name="Jaron S. K."/>
        </authorList>
    </citation>
    <scope>NUCLEOTIDE SEQUENCE</scope>
</reference>
<proteinExistence type="inferred from homology"/>
<name>A0A8J2J0L2_9HEXA</name>
<evidence type="ECO:0000256" key="3">
    <source>
        <dbReference type="ARBA" id="ARBA00022475"/>
    </source>
</evidence>